<dbReference type="GO" id="GO:0005886">
    <property type="term" value="C:plasma membrane"/>
    <property type="evidence" value="ECO:0007669"/>
    <property type="project" value="UniProtKB-SubCell"/>
</dbReference>
<evidence type="ECO:0000256" key="3">
    <source>
        <dbReference type="ARBA" id="ARBA00022692"/>
    </source>
</evidence>
<evidence type="ECO:0008006" key="9">
    <source>
        <dbReference type="Google" id="ProtNLM"/>
    </source>
</evidence>
<feature type="transmembrane region" description="Helical" evidence="6">
    <location>
        <begin position="157"/>
        <end position="181"/>
    </location>
</feature>
<dbReference type="PANTHER" id="PTHR30086">
    <property type="entry name" value="ARGININE EXPORTER PROTEIN ARGO"/>
    <property type="match status" value="1"/>
</dbReference>
<dbReference type="PANTHER" id="PTHR30086:SF20">
    <property type="entry name" value="ARGININE EXPORTER PROTEIN ARGO-RELATED"/>
    <property type="match status" value="1"/>
</dbReference>
<evidence type="ECO:0000256" key="4">
    <source>
        <dbReference type="ARBA" id="ARBA00022989"/>
    </source>
</evidence>
<keyword evidence="3 6" id="KW-0812">Transmembrane</keyword>
<evidence type="ECO:0000313" key="8">
    <source>
        <dbReference type="Proteomes" id="UP000327111"/>
    </source>
</evidence>
<feature type="transmembrane region" description="Helical" evidence="6">
    <location>
        <begin position="124"/>
        <end position="145"/>
    </location>
</feature>
<evidence type="ECO:0000256" key="2">
    <source>
        <dbReference type="ARBA" id="ARBA00022475"/>
    </source>
</evidence>
<keyword evidence="4 6" id="KW-1133">Transmembrane helix</keyword>
<feature type="transmembrane region" description="Helical" evidence="6">
    <location>
        <begin position="202"/>
        <end position="219"/>
    </location>
</feature>
<dbReference type="AlphaFoldDB" id="A0A5E7MPM3"/>
<evidence type="ECO:0000256" key="6">
    <source>
        <dbReference type="SAM" id="Phobius"/>
    </source>
</evidence>
<dbReference type="InterPro" id="IPR001123">
    <property type="entry name" value="LeuE-type"/>
</dbReference>
<dbReference type="Proteomes" id="UP000327111">
    <property type="component" value="Unassembled WGS sequence"/>
</dbReference>
<organism evidence="7 8">
    <name type="scientific">Pseudomonas fluorescens</name>
    <dbReference type="NCBI Taxonomy" id="294"/>
    <lineage>
        <taxon>Bacteria</taxon>
        <taxon>Pseudomonadati</taxon>
        <taxon>Pseudomonadota</taxon>
        <taxon>Gammaproteobacteria</taxon>
        <taxon>Pseudomonadales</taxon>
        <taxon>Pseudomonadaceae</taxon>
        <taxon>Pseudomonas</taxon>
    </lineage>
</organism>
<dbReference type="Pfam" id="PF01810">
    <property type="entry name" value="LysE"/>
    <property type="match status" value="1"/>
</dbReference>
<dbReference type="EMBL" id="CABVIF010000009">
    <property type="protein sequence ID" value="VVP26764.1"/>
    <property type="molecule type" value="Genomic_DNA"/>
</dbReference>
<feature type="transmembrane region" description="Helical" evidence="6">
    <location>
        <begin position="51"/>
        <end position="72"/>
    </location>
</feature>
<keyword evidence="5 6" id="KW-0472">Membrane</keyword>
<comment type="subcellular location">
    <subcellularLocation>
        <location evidence="1">Cell membrane</location>
        <topology evidence="1">Multi-pass membrane protein</topology>
    </subcellularLocation>
</comment>
<accession>A0A5E7MPM3</accession>
<protein>
    <recommendedName>
        <fullName evidence="9">LysE family translocator</fullName>
    </recommendedName>
</protein>
<proteinExistence type="predicted"/>
<dbReference type="GO" id="GO:0015171">
    <property type="term" value="F:amino acid transmembrane transporter activity"/>
    <property type="evidence" value="ECO:0007669"/>
    <property type="project" value="TreeGrafter"/>
</dbReference>
<evidence type="ECO:0000313" key="7">
    <source>
        <dbReference type="EMBL" id="VVP26764.1"/>
    </source>
</evidence>
<keyword evidence="2" id="KW-1003">Cell membrane</keyword>
<evidence type="ECO:0000256" key="5">
    <source>
        <dbReference type="ARBA" id="ARBA00023136"/>
    </source>
</evidence>
<sequence>MATRLIPLGSSMPLTEYLFFTIIAVAQATPPRPSTLFLVNHTLAHSPIRSILILSGDLLATTLLAICSLLTIDSLLWSFPNILKPMQIAGSVYILWLSAQYLLKTKDNRARNAQHVIYGRTSVLWARSFFAGISNLKTVLFFFSLLPQFIVTSQETYTATLLLPILFFVWIRLLVSSAYALTATKMAGWRNDPRAIVWSYRVRGTMMLIFGIAIGINAVE</sequence>
<reference evidence="7 8" key="1">
    <citation type="submission" date="2019-09" db="EMBL/GenBank/DDBJ databases">
        <authorList>
            <person name="Chandra G."/>
            <person name="Truman W A."/>
        </authorList>
    </citation>
    <scope>NUCLEOTIDE SEQUENCE [LARGE SCALE GENOMIC DNA]</scope>
    <source>
        <strain evidence="7">PS854</strain>
    </source>
</reference>
<name>A0A5E7MPM3_PSEFL</name>
<feature type="transmembrane region" description="Helical" evidence="6">
    <location>
        <begin position="84"/>
        <end position="103"/>
    </location>
</feature>
<evidence type="ECO:0000256" key="1">
    <source>
        <dbReference type="ARBA" id="ARBA00004651"/>
    </source>
</evidence>
<gene>
    <name evidence="7" type="ORF">PS854_04091</name>
</gene>